<dbReference type="EMBL" id="UINC01017553">
    <property type="protein sequence ID" value="SVA72909.1"/>
    <property type="molecule type" value="Genomic_DNA"/>
</dbReference>
<dbReference type="GO" id="GO:0016872">
    <property type="term" value="F:intramolecular lyase activity"/>
    <property type="evidence" value="ECO:0007669"/>
    <property type="project" value="InterPro"/>
</dbReference>
<name>A0A381Y753_9ZZZZ</name>
<dbReference type="PANTHER" id="PTHR47698">
    <property type="entry name" value="FATTY-ACID-BINDING PROTEIN 3, CHLOROPLASTIC"/>
    <property type="match status" value="1"/>
</dbReference>
<proteinExistence type="predicted"/>
<dbReference type="Gene3D" id="3.50.70.10">
    <property type="match status" value="1"/>
</dbReference>
<protein>
    <recommendedName>
        <fullName evidence="1">Chalcone isomerase domain-containing protein</fullName>
    </recommendedName>
</protein>
<dbReference type="AlphaFoldDB" id="A0A381Y753"/>
<reference evidence="2" key="1">
    <citation type="submission" date="2018-05" db="EMBL/GenBank/DDBJ databases">
        <authorList>
            <person name="Lanie J.A."/>
            <person name="Ng W.-L."/>
            <person name="Kazmierczak K.M."/>
            <person name="Andrzejewski T.M."/>
            <person name="Davidsen T.M."/>
            <person name="Wayne K.J."/>
            <person name="Tettelin H."/>
            <person name="Glass J.I."/>
            <person name="Rusch D."/>
            <person name="Podicherti R."/>
            <person name="Tsui H.-C.T."/>
            <person name="Winkler M.E."/>
        </authorList>
    </citation>
    <scope>NUCLEOTIDE SEQUENCE</scope>
</reference>
<sequence>MLGRSLYPTIRAGLFGDRATSKMMSVVVALVLLVVSVSAFAAAQSNTQYAVHEPLSGTSFPVSLTPPGGATPHWITGVALRQRTIFQVNIYAFGLYVDVEGARESLSRFTGMSASTLESDGTFYQQLLDLDFAMTLRLVLLRAVDGDDLAVAFEDVLRPRLVGVVPGIDGPREGDVLGRFRDYFDVELVEAGTEIAFSCGPAGRLVISVGRAARPVLDSLALCRALFDVYLGDDPISWEGKRNVIAGFPELLAAEDQNLPAGQIARK</sequence>
<dbReference type="InterPro" id="IPR016087">
    <property type="entry name" value="Chalcone_isomerase"/>
</dbReference>
<dbReference type="Pfam" id="PF02431">
    <property type="entry name" value="Chalcone"/>
    <property type="match status" value="1"/>
</dbReference>
<dbReference type="PANTHER" id="PTHR47698:SF2">
    <property type="entry name" value="FATTY-ACID-BINDING PROTEIN 3, CHLOROPLASTIC"/>
    <property type="match status" value="1"/>
</dbReference>
<evidence type="ECO:0000259" key="1">
    <source>
        <dbReference type="Pfam" id="PF02431"/>
    </source>
</evidence>
<feature type="domain" description="Chalcone isomerase" evidence="1">
    <location>
        <begin position="57"/>
        <end position="247"/>
    </location>
</feature>
<gene>
    <name evidence="2" type="ORF">METZ01_LOCUS125763</name>
</gene>
<dbReference type="InterPro" id="IPR016089">
    <property type="entry name" value="Chalcone_isomerase_bundle_sf"/>
</dbReference>
<dbReference type="InterPro" id="IPR016088">
    <property type="entry name" value="Chalcone_isomerase_3-sand"/>
</dbReference>
<dbReference type="InterPro" id="IPR036298">
    <property type="entry name" value="Chalcone_isomerase_sf"/>
</dbReference>
<accession>A0A381Y753</accession>
<dbReference type="SUPFAM" id="SSF54626">
    <property type="entry name" value="Chalcone isomerase"/>
    <property type="match status" value="1"/>
</dbReference>
<organism evidence="2">
    <name type="scientific">marine metagenome</name>
    <dbReference type="NCBI Taxonomy" id="408172"/>
    <lineage>
        <taxon>unclassified sequences</taxon>
        <taxon>metagenomes</taxon>
        <taxon>ecological metagenomes</taxon>
    </lineage>
</organism>
<evidence type="ECO:0000313" key="2">
    <source>
        <dbReference type="EMBL" id="SVA72909.1"/>
    </source>
</evidence>
<dbReference type="Gene3D" id="1.10.890.20">
    <property type="match status" value="1"/>
</dbReference>